<keyword evidence="3" id="KW-1185">Reference proteome</keyword>
<dbReference type="SUPFAM" id="SSF53756">
    <property type="entry name" value="UDP-Glycosyltransferase/glycogen phosphorylase"/>
    <property type="match status" value="1"/>
</dbReference>
<protein>
    <submittedName>
        <fullName evidence="2">CDP-glycerol glycerophosphotransferase family protein</fullName>
    </submittedName>
</protein>
<accession>A0ABY8QVC7</accession>
<evidence type="ECO:0000313" key="2">
    <source>
        <dbReference type="EMBL" id="WGW12314.1"/>
    </source>
</evidence>
<dbReference type="Pfam" id="PF04464">
    <property type="entry name" value="Glyphos_transf"/>
    <property type="match status" value="1"/>
</dbReference>
<name>A0ABY8QVC7_9MICO</name>
<organism evidence="2 3">
    <name type="scientific">Saxibacter everestensis</name>
    <dbReference type="NCBI Taxonomy" id="2909229"/>
    <lineage>
        <taxon>Bacteria</taxon>
        <taxon>Bacillati</taxon>
        <taxon>Actinomycetota</taxon>
        <taxon>Actinomycetes</taxon>
        <taxon>Micrococcales</taxon>
        <taxon>Brevibacteriaceae</taxon>
        <taxon>Saxibacter</taxon>
    </lineage>
</organism>
<evidence type="ECO:0000313" key="3">
    <source>
        <dbReference type="Proteomes" id="UP001209083"/>
    </source>
</evidence>
<gene>
    <name evidence="2" type="ORF">LWF01_00675</name>
</gene>
<feature type="region of interest" description="Disordered" evidence="1">
    <location>
        <begin position="406"/>
        <end position="438"/>
    </location>
</feature>
<feature type="compositionally biased region" description="Acidic residues" evidence="1">
    <location>
        <begin position="426"/>
        <end position="438"/>
    </location>
</feature>
<sequence>MSVLADAKAVQRTIKRNLRRRAVGRSVQAKLSALPPLADDRFEVAIYFADNPVNLYQIRQWYGPLAELNKTHPVVVISRTVRMTDALLDECPLPVMYARTMAQVEEFITPQPLRLVFYVNQNARNFQMLRFPRPAHVHISHGESDKISMASNQLKAYDHVFTAGQAAYDRISSNLLSPKLEGQLIPVGRPQMDVLPAGRTLPKDDRRVLFYAPTWEGDRPAMSYSSGRSHGVEVVERLLATNAYRIIYRPHPRTGAVLREAKQADERIKETLEAANAADPAAGHVVDLDYEFGWQLKEADVCICDVSAIAFDWLTTGKPFLITQPVAEGATLDENGLVTKVDLLTSEDVPNIVEILDGLLTGTGIDYGALTDYYFGDMSPGASLRRFLDASETVIRQREKLHLELDASGHAEHPDGEGEFVNERGSDEDELRMEDDLP</sequence>
<feature type="compositionally biased region" description="Basic and acidic residues" evidence="1">
    <location>
        <begin position="406"/>
        <end position="425"/>
    </location>
</feature>
<dbReference type="InterPro" id="IPR043148">
    <property type="entry name" value="TagF_C"/>
</dbReference>
<dbReference type="EMBL" id="CP090958">
    <property type="protein sequence ID" value="WGW12314.1"/>
    <property type="molecule type" value="Genomic_DNA"/>
</dbReference>
<reference evidence="2 3" key="1">
    <citation type="submission" date="2023-05" db="EMBL/GenBank/DDBJ databases">
        <title>Lithophilousrod everest ZFBP1038 complete genpme.</title>
        <authorList>
            <person name="Tian M."/>
        </authorList>
    </citation>
    <scope>NUCLEOTIDE SEQUENCE [LARGE SCALE GENOMIC DNA]</scope>
    <source>
        <strain evidence="2 3">ZFBP1038</strain>
    </source>
</reference>
<evidence type="ECO:0000256" key="1">
    <source>
        <dbReference type="SAM" id="MobiDB-lite"/>
    </source>
</evidence>
<proteinExistence type="predicted"/>
<dbReference type="Proteomes" id="UP001209083">
    <property type="component" value="Chromosome"/>
</dbReference>
<dbReference type="Gene3D" id="3.40.50.12580">
    <property type="match status" value="1"/>
</dbReference>
<dbReference type="InterPro" id="IPR007554">
    <property type="entry name" value="Glycerophosphate_synth"/>
</dbReference>
<dbReference type="RefSeq" id="WP_349639113.1">
    <property type="nucleotide sequence ID" value="NZ_CP090958.1"/>
</dbReference>